<evidence type="ECO:0000313" key="3">
    <source>
        <dbReference type="EMBL" id="CAD2176642.1"/>
    </source>
</evidence>
<protein>
    <submittedName>
        <fullName evidence="2">Uncharacterized protein</fullName>
    </submittedName>
</protein>
<evidence type="ECO:0000313" key="2">
    <source>
        <dbReference type="EMBL" id="CAD2175830.1"/>
    </source>
</evidence>
<proteinExistence type="predicted"/>
<keyword evidence="1" id="KW-0812">Transmembrane</keyword>
<dbReference type="EMBL" id="CAJEWN010000281">
    <property type="protein sequence ID" value="CAD2176642.1"/>
    <property type="molecule type" value="Genomic_DNA"/>
</dbReference>
<accession>A0A6V7VLI2</accession>
<sequence length="145" mass="16684">MTSTRRWIILLLYSFSIALSFLLFYLSAIHCHIIFFIGKCPLKENRIHFSEQLAIFVSCIVIAGSFCWLFANYKNIENTFLINYNFLEMPTAVLCSLLTGICGVVEIHYNINYSHTYNWTERWALITVDSALLVLLHAGMAFALT</sequence>
<keyword evidence="1" id="KW-0472">Membrane</keyword>
<keyword evidence="1" id="KW-1133">Transmembrane helix</keyword>
<feature type="transmembrane region" description="Helical" evidence="1">
    <location>
        <begin position="123"/>
        <end position="144"/>
    </location>
</feature>
<dbReference type="Proteomes" id="UP000580250">
    <property type="component" value="Unassembled WGS sequence"/>
</dbReference>
<comment type="caution">
    <text evidence="2">The sequence shown here is derived from an EMBL/GenBank/DDBJ whole genome shotgun (WGS) entry which is preliminary data.</text>
</comment>
<feature type="transmembrane region" description="Helical" evidence="1">
    <location>
        <begin position="12"/>
        <end position="37"/>
    </location>
</feature>
<evidence type="ECO:0000313" key="4">
    <source>
        <dbReference type="Proteomes" id="UP000580250"/>
    </source>
</evidence>
<evidence type="ECO:0000256" key="1">
    <source>
        <dbReference type="SAM" id="Phobius"/>
    </source>
</evidence>
<reference evidence="2 4" key="1">
    <citation type="submission" date="2020-08" db="EMBL/GenBank/DDBJ databases">
        <authorList>
            <person name="Koutsovoulos G."/>
            <person name="Danchin GJ E."/>
        </authorList>
    </citation>
    <scope>NUCLEOTIDE SEQUENCE [LARGE SCALE GENOMIC DNA]</scope>
</reference>
<dbReference type="OrthoDB" id="5867767at2759"/>
<name>A0A6V7VLI2_MELEN</name>
<dbReference type="AlphaFoldDB" id="A0A6V7VLI2"/>
<gene>
    <name evidence="2" type="ORF">MENT_LOCUS27581</name>
    <name evidence="3" type="ORF">MENT_LOCUS28465</name>
</gene>
<feature type="transmembrane region" description="Helical" evidence="1">
    <location>
        <begin position="49"/>
        <end position="71"/>
    </location>
</feature>
<feature type="transmembrane region" description="Helical" evidence="1">
    <location>
        <begin position="91"/>
        <end position="111"/>
    </location>
</feature>
<organism evidence="2 4">
    <name type="scientific">Meloidogyne enterolobii</name>
    <name type="common">Root-knot nematode worm</name>
    <name type="synonym">Meloidogyne mayaguensis</name>
    <dbReference type="NCBI Taxonomy" id="390850"/>
    <lineage>
        <taxon>Eukaryota</taxon>
        <taxon>Metazoa</taxon>
        <taxon>Ecdysozoa</taxon>
        <taxon>Nematoda</taxon>
        <taxon>Chromadorea</taxon>
        <taxon>Rhabditida</taxon>
        <taxon>Tylenchina</taxon>
        <taxon>Tylenchomorpha</taxon>
        <taxon>Tylenchoidea</taxon>
        <taxon>Meloidogynidae</taxon>
        <taxon>Meloidogyninae</taxon>
        <taxon>Meloidogyne</taxon>
    </lineage>
</organism>
<dbReference type="EMBL" id="CAJEWN010000262">
    <property type="protein sequence ID" value="CAD2175830.1"/>
    <property type="molecule type" value="Genomic_DNA"/>
</dbReference>